<evidence type="ECO:0000259" key="9">
    <source>
        <dbReference type="Pfam" id="PF21237"/>
    </source>
</evidence>
<dbReference type="EMBL" id="GL348713">
    <property type="protein sequence ID" value="EFH66642.1"/>
    <property type="molecule type" value="Genomic_DNA"/>
</dbReference>
<evidence type="ECO:0000256" key="1">
    <source>
        <dbReference type="ARBA" id="ARBA00009652"/>
    </source>
</evidence>
<dbReference type="FunFam" id="3.30.70.2510:FF:000001">
    <property type="entry name" value="tRNA pseudouridine synthase Pus10"/>
    <property type="match status" value="1"/>
</dbReference>
<evidence type="ECO:0000256" key="5">
    <source>
        <dbReference type="ARBA" id="ARBA00075270"/>
    </source>
</evidence>
<dbReference type="Proteomes" id="UP000008694">
    <property type="component" value="Unassembled WGS sequence"/>
</dbReference>
<feature type="domain" description="Pus10 N-terminal eukaryotes" evidence="9">
    <location>
        <begin position="106"/>
        <end position="227"/>
    </location>
</feature>
<dbReference type="PANTHER" id="PTHR21568:SF0">
    <property type="entry name" value="TRNA PSEUDOURIDINE SYNTHASE PUS10"/>
    <property type="match status" value="1"/>
</dbReference>
<evidence type="ECO:0000313" key="12">
    <source>
        <dbReference type="Proteomes" id="UP000008694"/>
    </source>
</evidence>
<proteinExistence type="inferred from homology"/>
<gene>
    <name evidence="11" type="ORF">ARALYDRAFT_889486</name>
</gene>
<sequence>MEEIILHSISSEKEPVAGESAGLPNGLVSHGDSKTRRVYETARSLHSGAVKDLLSLGVCERCIFRLVAVEAFDSDISSVSTSTLHSWLKSGDGETGSSESSCSRICIVCLGILQFVFSDAKKELVKSDSSSDYVSRITDLVKQDRHEFDSFGLEVSVPSTIMENERALLSYLKGKYSTEVWLQRDKFSVKDALKVLLLDQLKASLGAESDSSSFHIRLTYTKASDEAQGASETTHESKRRKTDAENGSNCISENSFEKVYEPCIFSVHCNRMPIFFSGRYFKYSRNVSQSRWIIDDERMGEASVEEIIGGNILPACLGDSYKFHAAGREDIDVRMLGSGRPFLIEVQNSRQLPSEQSLKEVEEKINKSEKKLSVLGNDALGRSGEKQYVALVWISRPLEEKDFNSIPSLKELKILQKTPVRVLHRRSPLDREKIIHWMKVEKIKGHSNYFLLHLCTQAGTYIKEFVHGDLGRTTPSMGSILGCRAEIIQLDVTDVKMGDP</sequence>
<evidence type="ECO:0000256" key="4">
    <source>
        <dbReference type="ARBA" id="ARBA00023235"/>
    </source>
</evidence>
<feature type="region of interest" description="Disordered" evidence="8">
    <location>
        <begin position="225"/>
        <end position="248"/>
    </location>
</feature>
<dbReference type="HOGENOM" id="CLU_028780_0_0_1"/>
<keyword evidence="4" id="KW-0413">Isomerase</keyword>
<feature type="domain" description="Pus10-like C-terminal" evidence="10">
    <location>
        <begin position="275"/>
        <end position="495"/>
    </location>
</feature>
<dbReference type="InterPro" id="IPR048741">
    <property type="entry name" value="Pus10-like_C"/>
</dbReference>
<dbReference type="EC" id="5.4.99.25" evidence="2"/>
<dbReference type="PANTHER" id="PTHR21568">
    <property type="entry name" value="TRNA PSEUDOURIDINE SYNTHASE PUS10"/>
    <property type="match status" value="1"/>
</dbReference>
<dbReference type="Gene3D" id="3.30.70.2510">
    <property type="match status" value="1"/>
</dbReference>
<evidence type="ECO:0000259" key="10">
    <source>
        <dbReference type="Pfam" id="PF21238"/>
    </source>
</evidence>
<protein>
    <recommendedName>
        <fullName evidence="2">tRNA pseudouridine(55) synthase</fullName>
        <ecNumber evidence="2">5.4.99.25</ecNumber>
    </recommendedName>
    <alternativeName>
        <fullName evidence="7">tRNA pseudouridine 55 synthase</fullName>
    </alternativeName>
    <alternativeName>
        <fullName evidence="5">tRNA pseudouridylate synthase</fullName>
    </alternativeName>
    <alternativeName>
        <fullName evidence="6">tRNA-uridine isomerase</fullName>
    </alternativeName>
</protein>
<dbReference type="GO" id="GO:0003723">
    <property type="term" value="F:RNA binding"/>
    <property type="evidence" value="ECO:0007669"/>
    <property type="project" value="InterPro"/>
</dbReference>
<dbReference type="FunFam" id="3.30.70.3190:FF:000001">
    <property type="entry name" value="tRNA pseudouridine synthase Pus10"/>
    <property type="match status" value="1"/>
</dbReference>
<dbReference type="InterPro" id="IPR039894">
    <property type="entry name" value="Pus10-like"/>
</dbReference>
<keyword evidence="12" id="KW-1185">Reference proteome</keyword>
<keyword evidence="3" id="KW-0819">tRNA processing</keyword>
<dbReference type="Gramene" id="scaffold_102280.1">
    <property type="protein sequence ID" value="scaffold_102280.1"/>
    <property type="gene ID" value="scaffold_102280.1"/>
</dbReference>
<evidence type="ECO:0000256" key="2">
    <source>
        <dbReference type="ARBA" id="ARBA00012787"/>
    </source>
</evidence>
<comment type="similarity">
    <text evidence="1">Belongs to the pseudouridine synthase Pus10 family.</text>
</comment>
<accession>D7KJ08</accession>
<dbReference type="STRING" id="81972.D7KJ08"/>
<dbReference type="Pfam" id="PF21238">
    <property type="entry name" value="Pus10_C"/>
    <property type="match status" value="1"/>
</dbReference>
<reference evidence="12" key="1">
    <citation type="journal article" date="2011" name="Nat. Genet.">
        <title>The Arabidopsis lyrata genome sequence and the basis of rapid genome size change.</title>
        <authorList>
            <person name="Hu T.T."/>
            <person name="Pattyn P."/>
            <person name="Bakker E.G."/>
            <person name="Cao J."/>
            <person name="Cheng J.-F."/>
            <person name="Clark R.M."/>
            <person name="Fahlgren N."/>
            <person name="Fawcett J.A."/>
            <person name="Grimwood J."/>
            <person name="Gundlach H."/>
            <person name="Haberer G."/>
            <person name="Hollister J.D."/>
            <person name="Ossowski S."/>
            <person name="Ottilar R.P."/>
            <person name="Salamov A.A."/>
            <person name="Schneeberger K."/>
            <person name="Spannagl M."/>
            <person name="Wang X."/>
            <person name="Yang L."/>
            <person name="Nasrallah M.E."/>
            <person name="Bergelson J."/>
            <person name="Carrington J.C."/>
            <person name="Gaut B.S."/>
            <person name="Schmutz J."/>
            <person name="Mayer K.F.X."/>
            <person name="Van de Peer Y."/>
            <person name="Grigoriev I.V."/>
            <person name="Nordborg M."/>
            <person name="Weigel D."/>
            <person name="Guo Y.-L."/>
        </authorList>
    </citation>
    <scope>NUCLEOTIDE SEQUENCE [LARGE SCALE GENOMIC DNA]</scope>
    <source>
        <strain evidence="12">cv. MN47</strain>
    </source>
</reference>
<dbReference type="InterPro" id="IPR048742">
    <property type="entry name" value="Pus10_N_euk"/>
</dbReference>
<evidence type="ECO:0000256" key="6">
    <source>
        <dbReference type="ARBA" id="ARBA00079393"/>
    </source>
</evidence>
<dbReference type="eggNOG" id="KOG2364">
    <property type="taxonomic scope" value="Eukaryota"/>
</dbReference>
<evidence type="ECO:0000256" key="3">
    <source>
        <dbReference type="ARBA" id="ARBA00022694"/>
    </source>
</evidence>
<dbReference type="SUPFAM" id="SSF55120">
    <property type="entry name" value="Pseudouridine synthase"/>
    <property type="match status" value="1"/>
</dbReference>
<dbReference type="Pfam" id="PF21237">
    <property type="entry name" value="Pus10_N_euk"/>
    <property type="match status" value="1"/>
</dbReference>
<evidence type="ECO:0000256" key="8">
    <source>
        <dbReference type="SAM" id="MobiDB-lite"/>
    </source>
</evidence>
<organism evidence="12">
    <name type="scientific">Arabidopsis lyrata subsp. lyrata</name>
    <name type="common">Lyre-leaved rock-cress</name>
    <dbReference type="NCBI Taxonomy" id="81972"/>
    <lineage>
        <taxon>Eukaryota</taxon>
        <taxon>Viridiplantae</taxon>
        <taxon>Streptophyta</taxon>
        <taxon>Embryophyta</taxon>
        <taxon>Tracheophyta</taxon>
        <taxon>Spermatophyta</taxon>
        <taxon>Magnoliopsida</taxon>
        <taxon>eudicotyledons</taxon>
        <taxon>Gunneridae</taxon>
        <taxon>Pentapetalae</taxon>
        <taxon>rosids</taxon>
        <taxon>malvids</taxon>
        <taxon>Brassicales</taxon>
        <taxon>Brassicaceae</taxon>
        <taxon>Camelineae</taxon>
        <taxon>Arabidopsis</taxon>
    </lineage>
</organism>
<dbReference type="AlphaFoldDB" id="D7KJ08"/>
<dbReference type="InterPro" id="IPR020103">
    <property type="entry name" value="PsdUridine_synth_cat_dom_sf"/>
</dbReference>
<evidence type="ECO:0000313" key="11">
    <source>
        <dbReference type="EMBL" id="EFH66642.1"/>
    </source>
</evidence>
<dbReference type="GO" id="GO:0160148">
    <property type="term" value="F:tRNA pseudouridine(55) synthase activity"/>
    <property type="evidence" value="ECO:0007669"/>
    <property type="project" value="UniProtKB-EC"/>
</dbReference>
<name>D7KJ08_ARALL</name>
<evidence type="ECO:0000256" key="7">
    <source>
        <dbReference type="ARBA" id="ARBA00083669"/>
    </source>
</evidence>
<dbReference type="Gene3D" id="3.30.70.3190">
    <property type="match status" value="1"/>
</dbReference>
<dbReference type="GO" id="GO:0031119">
    <property type="term" value="P:tRNA pseudouridine synthesis"/>
    <property type="evidence" value="ECO:0007669"/>
    <property type="project" value="TreeGrafter"/>
</dbReference>